<dbReference type="EMBL" id="CH991551">
    <property type="protein sequence ID" value="EDQ89294.1"/>
    <property type="molecule type" value="Genomic_DNA"/>
</dbReference>
<protein>
    <submittedName>
        <fullName evidence="2">Uncharacterized protein</fullName>
    </submittedName>
</protein>
<gene>
    <name evidence="2" type="ORF">MONBRDRAFT_37137</name>
</gene>
<dbReference type="GeneID" id="5891173"/>
<proteinExistence type="predicted"/>
<dbReference type="Proteomes" id="UP000001357">
    <property type="component" value="Unassembled WGS sequence"/>
</dbReference>
<name>A9UZU1_MONBE</name>
<dbReference type="InParanoid" id="A9UZU1"/>
<feature type="region of interest" description="Disordered" evidence="1">
    <location>
        <begin position="439"/>
        <end position="465"/>
    </location>
</feature>
<keyword evidence="3" id="KW-1185">Reference proteome</keyword>
<evidence type="ECO:0000256" key="1">
    <source>
        <dbReference type="SAM" id="MobiDB-lite"/>
    </source>
</evidence>
<dbReference type="RefSeq" id="XP_001745870.1">
    <property type="nucleotide sequence ID" value="XM_001745818.1"/>
</dbReference>
<dbReference type="KEGG" id="mbr:MONBRDRAFT_37137"/>
<feature type="region of interest" description="Disordered" evidence="1">
    <location>
        <begin position="582"/>
        <end position="601"/>
    </location>
</feature>
<dbReference type="AlphaFoldDB" id="A9UZU1"/>
<feature type="region of interest" description="Disordered" evidence="1">
    <location>
        <begin position="502"/>
        <end position="524"/>
    </location>
</feature>
<evidence type="ECO:0000313" key="3">
    <source>
        <dbReference type="Proteomes" id="UP000001357"/>
    </source>
</evidence>
<feature type="compositionally biased region" description="Basic and acidic residues" evidence="1">
    <location>
        <begin position="502"/>
        <end position="511"/>
    </location>
</feature>
<sequence length="616" mass="68722">MDRPMNRFGSTHLSGALPLCQITTPSRADGCHMNRPCASRAAARGCVCSMRKGDPLMAHYIESHPVHANENLTTFFPSAVCCDCGHWSFNRVCAKRHRSMKHRDAITHPPKDFFVVFPFPDDVCIPSAPNATALREQAFISAVFHIVRIADEFKLAMWASNNEEGRRARLKIPLGPGYSRFRGLDPSLADTLARYQTSPGDERLFALCRERYTCDKRVDNGQGQEVGLVRKVPSKDIAEKGEIIYAQRHLQICAFLTCLGSSLRPFVNKLRAAFSGEKQHELGRPPAPGLGPAEEAAELLFFAEAMIASTYLHLKSVRADMLSISMHLSRNNQTSNRILKVLFATLGSLLDWFSEDFPENCEPGEQGTSGYQPAAIWIHLSHYSKTWESMRRMRNAVLHGVSIGALKKYRANAEQGTIMANSIPEKALLFCLQADLSDSGHTDSEVPVLNDGQSKKTRRRVKSRSRAKRDSIDIDFLDENNGDLPIPIKRVLQDFKDYGEAHARDREAQDARRRKKDRRRSKKDRALLREAMKVIKQQSVAQAEMMKQQGVAQAEMMKQQSVAQAEMMKEVLAVCKTLAPPTVASASGGPSPPTPSSPTRNVYFRIGGDIGQMITK</sequence>
<accession>A9UZU1</accession>
<organism evidence="2 3">
    <name type="scientific">Monosiga brevicollis</name>
    <name type="common">Choanoflagellate</name>
    <dbReference type="NCBI Taxonomy" id="81824"/>
    <lineage>
        <taxon>Eukaryota</taxon>
        <taxon>Choanoflagellata</taxon>
        <taxon>Craspedida</taxon>
        <taxon>Salpingoecidae</taxon>
        <taxon>Monosiga</taxon>
    </lineage>
</organism>
<reference evidence="2 3" key="1">
    <citation type="journal article" date="2008" name="Nature">
        <title>The genome of the choanoflagellate Monosiga brevicollis and the origin of metazoans.</title>
        <authorList>
            <consortium name="JGI Sequencing"/>
            <person name="King N."/>
            <person name="Westbrook M.J."/>
            <person name="Young S.L."/>
            <person name="Kuo A."/>
            <person name="Abedin M."/>
            <person name="Chapman J."/>
            <person name="Fairclough S."/>
            <person name="Hellsten U."/>
            <person name="Isogai Y."/>
            <person name="Letunic I."/>
            <person name="Marr M."/>
            <person name="Pincus D."/>
            <person name="Putnam N."/>
            <person name="Rokas A."/>
            <person name="Wright K.J."/>
            <person name="Zuzow R."/>
            <person name="Dirks W."/>
            <person name="Good M."/>
            <person name="Goodstein D."/>
            <person name="Lemons D."/>
            <person name="Li W."/>
            <person name="Lyons J.B."/>
            <person name="Morris A."/>
            <person name="Nichols S."/>
            <person name="Richter D.J."/>
            <person name="Salamov A."/>
            <person name="Bork P."/>
            <person name="Lim W.A."/>
            <person name="Manning G."/>
            <person name="Miller W.T."/>
            <person name="McGinnis W."/>
            <person name="Shapiro H."/>
            <person name="Tjian R."/>
            <person name="Grigoriev I.V."/>
            <person name="Rokhsar D."/>
        </authorList>
    </citation>
    <scope>NUCLEOTIDE SEQUENCE [LARGE SCALE GENOMIC DNA]</scope>
    <source>
        <strain evidence="3">MX1 / ATCC 50154</strain>
    </source>
</reference>
<feature type="compositionally biased region" description="Basic residues" evidence="1">
    <location>
        <begin position="455"/>
        <end position="465"/>
    </location>
</feature>
<feature type="compositionally biased region" description="Basic residues" evidence="1">
    <location>
        <begin position="512"/>
        <end position="523"/>
    </location>
</feature>
<evidence type="ECO:0000313" key="2">
    <source>
        <dbReference type="EMBL" id="EDQ89294.1"/>
    </source>
</evidence>